<comment type="subcellular location">
    <subcellularLocation>
        <location evidence="1">Endomembrane system</location>
        <topology evidence="1">Multi-pass membrane protein</topology>
    </subcellularLocation>
</comment>
<feature type="transmembrane region" description="Helical" evidence="5">
    <location>
        <begin position="92"/>
        <end position="110"/>
    </location>
</feature>
<proteinExistence type="predicted"/>
<reference evidence="7 8" key="1">
    <citation type="submission" date="2018-05" db="EMBL/GenBank/DDBJ databases">
        <title>Whole genome sequencing for identification of molecular markers to develop diagnostic detection tools for the regulated plant pathogen Lachnellula willkommii.</title>
        <authorList>
            <person name="Giroux E."/>
            <person name="Bilodeau G."/>
        </authorList>
    </citation>
    <scope>NUCLEOTIDE SEQUENCE [LARGE SCALE GENOMIC DNA]</scope>
    <source>
        <strain evidence="7 8">CBS 625.97</strain>
    </source>
</reference>
<dbReference type="Proteomes" id="UP000481288">
    <property type="component" value="Unassembled WGS sequence"/>
</dbReference>
<evidence type="ECO:0000256" key="4">
    <source>
        <dbReference type="ARBA" id="ARBA00023136"/>
    </source>
</evidence>
<sequence>TVFIAERWLRHKSRLAKSLSILSILFAIAGGVGLILLTCFNDLHYGHTHDICLGIYIVGYIISALFICWEYQRLGIHYREYRIIRISFWIKLMFIFIEVGLAIAFVVLGYKDHYTAAAVCEWLVSLIYTFYVWTFALDFLPAISNSQVKNDDGIGSYETGTVEAIAERSRNF</sequence>
<keyword evidence="2 5" id="KW-0812">Transmembrane</keyword>
<dbReference type="EMBL" id="QGMG01001333">
    <property type="protein sequence ID" value="TVY49231.1"/>
    <property type="molecule type" value="Genomic_DNA"/>
</dbReference>
<comment type="caution">
    <text evidence="7">The sequence shown here is derived from an EMBL/GenBank/DDBJ whole genome shotgun (WGS) entry which is preliminary data.</text>
</comment>
<dbReference type="PANTHER" id="PTHR21324:SF2">
    <property type="entry name" value="EG:22E5.9 PROTEIN"/>
    <property type="match status" value="1"/>
</dbReference>
<dbReference type="GO" id="GO:0005886">
    <property type="term" value="C:plasma membrane"/>
    <property type="evidence" value="ECO:0007669"/>
    <property type="project" value="TreeGrafter"/>
</dbReference>
<feature type="transmembrane region" description="Helical" evidence="5">
    <location>
        <begin position="21"/>
        <end position="41"/>
    </location>
</feature>
<dbReference type="InterPro" id="IPR050911">
    <property type="entry name" value="DRAM/TMEM150_Autophagy_Mod"/>
</dbReference>
<keyword evidence="4 5" id="KW-0472">Membrane</keyword>
<dbReference type="InterPro" id="IPR019402">
    <property type="entry name" value="CWH43_N"/>
</dbReference>
<keyword evidence="8" id="KW-1185">Reference proteome</keyword>
<feature type="non-terminal residue" evidence="7">
    <location>
        <position position="1"/>
    </location>
</feature>
<evidence type="ECO:0000313" key="7">
    <source>
        <dbReference type="EMBL" id="TVY49231.1"/>
    </source>
</evidence>
<feature type="domain" description="CWH43-like N-terminal" evidence="6">
    <location>
        <begin position="3"/>
        <end position="140"/>
    </location>
</feature>
<evidence type="ECO:0000259" key="6">
    <source>
        <dbReference type="Pfam" id="PF10277"/>
    </source>
</evidence>
<evidence type="ECO:0000256" key="3">
    <source>
        <dbReference type="ARBA" id="ARBA00022989"/>
    </source>
</evidence>
<feature type="transmembrane region" description="Helical" evidence="5">
    <location>
        <begin position="122"/>
        <end position="140"/>
    </location>
</feature>
<keyword evidence="3 5" id="KW-1133">Transmembrane helix</keyword>
<dbReference type="GO" id="GO:0012505">
    <property type="term" value="C:endomembrane system"/>
    <property type="evidence" value="ECO:0007669"/>
    <property type="project" value="UniProtKB-SubCell"/>
</dbReference>
<organism evidence="7 8">
    <name type="scientific">Lachnellula cervina</name>
    <dbReference type="NCBI Taxonomy" id="1316786"/>
    <lineage>
        <taxon>Eukaryota</taxon>
        <taxon>Fungi</taxon>
        <taxon>Dikarya</taxon>
        <taxon>Ascomycota</taxon>
        <taxon>Pezizomycotina</taxon>
        <taxon>Leotiomycetes</taxon>
        <taxon>Helotiales</taxon>
        <taxon>Lachnaceae</taxon>
        <taxon>Lachnellula</taxon>
    </lineage>
</organism>
<dbReference type="AlphaFoldDB" id="A0A7D8YMF3"/>
<evidence type="ECO:0000313" key="8">
    <source>
        <dbReference type="Proteomes" id="UP000481288"/>
    </source>
</evidence>
<dbReference type="OrthoDB" id="10032492at2759"/>
<evidence type="ECO:0000256" key="5">
    <source>
        <dbReference type="SAM" id="Phobius"/>
    </source>
</evidence>
<feature type="transmembrane region" description="Helical" evidence="5">
    <location>
        <begin position="53"/>
        <end position="71"/>
    </location>
</feature>
<dbReference type="PANTHER" id="PTHR21324">
    <property type="entry name" value="FASTING-INDUCIBLE INTEGRAL MEMBRANE PROTEIN TM6P1-RELATED"/>
    <property type="match status" value="1"/>
</dbReference>
<accession>A0A7D8YMF3</accession>
<dbReference type="Pfam" id="PF10277">
    <property type="entry name" value="Frag1"/>
    <property type="match status" value="1"/>
</dbReference>
<protein>
    <recommendedName>
        <fullName evidence="6">CWH43-like N-terminal domain-containing protein</fullName>
    </recommendedName>
</protein>
<feature type="non-terminal residue" evidence="7">
    <location>
        <position position="172"/>
    </location>
</feature>
<evidence type="ECO:0000256" key="1">
    <source>
        <dbReference type="ARBA" id="ARBA00004127"/>
    </source>
</evidence>
<name>A0A7D8YMF3_9HELO</name>
<evidence type="ECO:0000256" key="2">
    <source>
        <dbReference type="ARBA" id="ARBA00022692"/>
    </source>
</evidence>
<gene>
    <name evidence="7" type="ORF">LCER1_G009054</name>
</gene>